<keyword evidence="1" id="KW-0472">Membrane</keyword>
<proteinExistence type="predicted"/>
<dbReference type="EMBL" id="QHJG01000004">
    <property type="protein sequence ID" value="PWY57079.1"/>
    <property type="molecule type" value="Genomic_DNA"/>
</dbReference>
<keyword evidence="1" id="KW-1133">Transmembrane helix</keyword>
<feature type="transmembrane region" description="Helical" evidence="1">
    <location>
        <begin position="57"/>
        <end position="81"/>
    </location>
</feature>
<evidence type="ECO:0000313" key="2">
    <source>
        <dbReference type="EMBL" id="PWY57079.1"/>
    </source>
</evidence>
<protein>
    <submittedName>
        <fullName evidence="2">Uncharacterized protein</fullName>
    </submittedName>
</protein>
<accession>A0A317U6I2</accession>
<evidence type="ECO:0000256" key="1">
    <source>
        <dbReference type="SAM" id="Phobius"/>
    </source>
</evidence>
<dbReference type="AlphaFoldDB" id="A0A317U6I2"/>
<reference evidence="2 3" key="1">
    <citation type="submission" date="2018-05" db="EMBL/GenBank/DDBJ databases">
        <title>Legionella qingyii sp.nov., whole genome shotgun sequence.</title>
        <authorList>
            <person name="Wu H."/>
            <person name="Zhu Q."/>
            <person name="Hu C."/>
        </authorList>
    </citation>
    <scope>NUCLEOTIDE SEQUENCE [LARGE SCALE GENOMIC DNA]</scope>
    <source>
        <strain evidence="2 3">HEB18</strain>
    </source>
</reference>
<dbReference type="Proteomes" id="UP000247152">
    <property type="component" value="Unassembled WGS sequence"/>
</dbReference>
<evidence type="ECO:0000313" key="3">
    <source>
        <dbReference type="Proteomes" id="UP000247152"/>
    </source>
</evidence>
<name>A0A317U6I2_9GAMM</name>
<sequence length="114" mass="12867">MVTLIRGISCALEMGTLGLILLNDHVNEGLTKKVVVILDKHGIGLSYHKDFLEEMGLGYVLINGFVFVVIHDFIIVDIRVLRTLLTRGSYRYLITTTITNKGLINLLLDQRNRN</sequence>
<organism evidence="2 3">
    <name type="scientific">Legionella qingyii</name>
    <dbReference type="NCBI Taxonomy" id="2184757"/>
    <lineage>
        <taxon>Bacteria</taxon>
        <taxon>Pseudomonadati</taxon>
        <taxon>Pseudomonadota</taxon>
        <taxon>Gammaproteobacteria</taxon>
        <taxon>Legionellales</taxon>
        <taxon>Legionellaceae</taxon>
        <taxon>Legionella</taxon>
    </lineage>
</organism>
<gene>
    <name evidence="2" type="ORF">DGG96_03580</name>
</gene>
<comment type="caution">
    <text evidence="2">The sequence shown here is derived from an EMBL/GenBank/DDBJ whole genome shotgun (WGS) entry which is preliminary data.</text>
</comment>
<keyword evidence="1" id="KW-0812">Transmembrane</keyword>